<evidence type="ECO:0000256" key="2">
    <source>
        <dbReference type="ARBA" id="ARBA00023125"/>
    </source>
</evidence>
<evidence type="ECO:0000256" key="3">
    <source>
        <dbReference type="ARBA" id="ARBA00023163"/>
    </source>
</evidence>
<dbReference type="Pfam" id="PF13305">
    <property type="entry name" value="TetR_C_33"/>
    <property type="match status" value="1"/>
</dbReference>
<keyword evidence="1" id="KW-0805">Transcription regulation</keyword>
<proteinExistence type="predicted"/>
<dbReference type="RefSeq" id="WP_260899984.1">
    <property type="nucleotide sequence ID" value="NZ_JAOCZP010000001.1"/>
</dbReference>
<dbReference type="EMBL" id="JAOCZP010000001">
    <property type="protein sequence ID" value="MCT7373655.1"/>
    <property type="molecule type" value="Genomic_DNA"/>
</dbReference>
<keyword evidence="3" id="KW-0804">Transcription</keyword>
<evidence type="ECO:0000259" key="5">
    <source>
        <dbReference type="PROSITE" id="PS50977"/>
    </source>
</evidence>
<dbReference type="InterPro" id="IPR025996">
    <property type="entry name" value="MT1864/Rv1816-like_C"/>
</dbReference>
<dbReference type="Gene3D" id="1.10.357.10">
    <property type="entry name" value="Tetracycline Repressor, domain 2"/>
    <property type="match status" value="1"/>
</dbReference>
<dbReference type="InterPro" id="IPR036271">
    <property type="entry name" value="Tet_transcr_reg_TetR-rel_C_sf"/>
</dbReference>
<dbReference type="SUPFAM" id="SSF48498">
    <property type="entry name" value="Tetracyclin repressor-like, C-terminal domain"/>
    <property type="match status" value="1"/>
</dbReference>
<accession>A0ABT2LGM0</accession>
<reference evidence="6 7" key="1">
    <citation type="submission" date="2022-09" db="EMBL/GenBank/DDBJ databases">
        <title>Chelativorans salina sp. nov., a novel slightly halophilic bacterium isolated from a saline lake sediment enrichment.</title>
        <authorList>
            <person name="Gao L."/>
            <person name="Fang B.-Z."/>
            <person name="Li W.-J."/>
        </authorList>
    </citation>
    <scope>NUCLEOTIDE SEQUENCE [LARGE SCALE GENOMIC DNA]</scope>
    <source>
        <strain evidence="6 7">EGI FJ00035</strain>
    </source>
</reference>
<evidence type="ECO:0000313" key="7">
    <source>
        <dbReference type="Proteomes" id="UP001320831"/>
    </source>
</evidence>
<dbReference type="InterPro" id="IPR009057">
    <property type="entry name" value="Homeodomain-like_sf"/>
</dbReference>
<comment type="caution">
    <text evidence="6">The sequence shown here is derived from an EMBL/GenBank/DDBJ whole genome shotgun (WGS) entry which is preliminary data.</text>
</comment>
<dbReference type="InterPro" id="IPR001647">
    <property type="entry name" value="HTH_TetR"/>
</dbReference>
<feature type="DNA-binding region" description="H-T-H motif" evidence="4">
    <location>
        <begin position="33"/>
        <end position="52"/>
    </location>
</feature>
<feature type="domain" description="HTH tetR-type" evidence="5">
    <location>
        <begin position="10"/>
        <end position="70"/>
    </location>
</feature>
<protein>
    <submittedName>
        <fullName evidence="6">WHG domain-containing protein</fullName>
    </submittedName>
</protein>
<dbReference type="SUPFAM" id="SSF46689">
    <property type="entry name" value="Homeodomain-like"/>
    <property type="match status" value="1"/>
</dbReference>
<evidence type="ECO:0000256" key="1">
    <source>
        <dbReference type="ARBA" id="ARBA00023015"/>
    </source>
</evidence>
<dbReference type="PROSITE" id="PS50977">
    <property type="entry name" value="HTH_TETR_2"/>
    <property type="match status" value="1"/>
</dbReference>
<sequence length="199" mass="21898">MPRKMKVNREDLPEIVLDVAGRFAAREGLRGVAMRRIAQEVGVVPGSIYNVVGDIDEIVLRLNARTLRRLQEHLRRAADPQGKAAANTLAFAEAYLDFVAANPRLWGVILEHTMPGGEPIPGWYAAELDQTTGLVDRVLEPLFPDEAERTRTVTALWAALHGLASLATSGKLSVLNDDDPRDLARLMVTRFLKLDDPAA</sequence>
<name>A0ABT2LGM0_9HYPH</name>
<keyword evidence="7" id="KW-1185">Reference proteome</keyword>
<gene>
    <name evidence="6" type="ORF">N5A92_01150</name>
</gene>
<keyword evidence="2 4" id="KW-0238">DNA-binding</keyword>
<dbReference type="PANTHER" id="PTHR30055">
    <property type="entry name" value="HTH-TYPE TRANSCRIPTIONAL REGULATOR RUTR"/>
    <property type="match status" value="1"/>
</dbReference>
<dbReference type="PANTHER" id="PTHR30055:SF234">
    <property type="entry name" value="HTH-TYPE TRANSCRIPTIONAL REGULATOR BETI"/>
    <property type="match status" value="1"/>
</dbReference>
<evidence type="ECO:0000256" key="4">
    <source>
        <dbReference type="PROSITE-ProRule" id="PRU00335"/>
    </source>
</evidence>
<dbReference type="InterPro" id="IPR050109">
    <property type="entry name" value="HTH-type_TetR-like_transc_reg"/>
</dbReference>
<evidence type="ECO:0000313" key="6">
    <source>
        <dbReference type="EMBL" id="MCT7373655.1"/>
    </source>
</evidence>
<organism evidence="6 7">
    <name type="scientific">Chelativorans salis</name>
    <dbReference type="NCBI Taxonomy" id="2978478"/>
    <lineage>
        <taxon>Bacteria</taxon>
        <taxon>Pseudomonadati</taxon>
        <taxon>Pseudomonadota</taxon>
        <taxon>Alphaproteobacteria</taxon>
        <taxon>Hyphomicrobiales</taxon>
        <taxon>Phyllobacteriaceae</taxon>
        <taxon>Chelativorans</taxon>
    </lineage>
</organism>
<dbReference type="Proteomes" id="UP001320831">
    <property type="component" value="Unassembled WGS sequence"/>
</dbReference>